<protein>
    <submittedName>
        <fullName evidence="2">Unnamed protein product</fullName>
    </submittedName>
</protein>
<dbReference type="EMBL" id="BSYA01000017">
    <property type="protein sequence ID" value="GMG25337.1"/>
    <property type="molecule type" value="Genomic_DNA"/>
</dbReference>
<feature type="region of interest" description="Disordered" evidence="1">
    <location>
        <begin position="171"/>
        <end position="190"/>
    </location>
</feature>
<evidence type="ECO:0000256" key="1">
    <source>
        <dbReference type="SAM" id="MobiDB-lite"/>
    </source>
</evidence>
<name>A0AAN4YGL4_ASPOZ</name>
<evidence type="ECO:0000313" key="3">
    <source>
        <dbReference type="Proteomes" id="UP001165205"/>
    </source>
</evidence>
<reference evidence="2" key="1">
    <citation type="submission" date="2023-04" db="EMBL/GenBank/DDBJ databases">
        <title>Aspergillus oryzae NBRC 4228.</title>
        <authorList>
            <person name="Ichikawa N."/>
            <person name="Sato H."/>
            <person name="Tonouchi N."/>
        </authorList>
    </citation>
    <scope>NUCLEOTIDE SEQUENCE</scope>
    <source>
        <strain evidence="2">NBRC 4228</strain>
    </source>
</reference>
<dbReference type="Proteomes" id="UP001165205">
    <property type="component" value="Unassembled WGS sequence"/>
</dbReference>
<organism evidence="2 3">
    <name type="scientific">Aspergillus oryzae</name>
    <name type="common">Yellow koji mold</name>
    <dbReference type="NCBI Taxonomy" id="5062"/>
    <lineage>
        <taxon>Eukaryota</taxon>
        <taxon>Fungi</taxon>
        <taxon>Dikarya</taxon>
        <taxon>Ascomycota</taxon>
        <taxon>Pezizomycotina</taxon>
        <taxon>Eurotiomycetes</taxon>
        <taxon>Eurotiomycetidae</taxon>
        <taxon>Eurotiales</taxon>
        <taxon>Aspergillaceae</taxon>
        <taxon>Aspergillus</taxon>
        <taxon>Aspergillus subgen. Circumdati</taxon>
    </lineage>
</organism>
<dbReference type="AlphaFoldDB" id="A0AAN4YGL4"/>
<gene>
    <name evidence="2" type="ORF">Aory04_000239900</name>
</gene>
<evidence type="ECO:0000313" key="2">
    <source>
        <dbReference type="EMBL" id="GMG25337.1"/>
    </source>
</evidence>
<proteinExistence type="predicted"/>
<accession>A0AAN4YGL4</accession>
<feature type="compositionally biased region" description="Polar residues" evidence="1">
    <location>
        <begin position="179"/>
        <end position="190"/>
    </location>
</feature>
<comment type="caution">
    <text evidence="2">The sequence shown here is derived from an EMBL/GenBank/DDBJ whole genome shotgun (WGS) entry which is preliminary data.</text>
</comment>
<sequence>MSTIETALLLAAWRYASRANLSGEDDGSTSTVENAGDALQVHAVADQDILASWLNIDFDHCLDETSTPNLYSMEFPDIIADTARPGRHHDEIVTSPVTHGSDTIKRPVLLNSQLSVGSSPSSPVYLLNSKLDAKILEECLARIHDTIVTGCASRFIGYECNLYKPGHRYQLEEDGGDSPQDQKPVQLDPLSTENLLRPPLQYLNRICP</sequence>